<dbReference type="OrthoDB" id="413313at2759"/>
<accession>A0A151Z998</accession>
<dbReference type="STRING" id="361077.A0A151Z998"/>
<evidence type="ECO:0000256" key="4">
    <source>
        <dbReference type="ARBA" id="ARBA00023128"/>
    </source>
</evidence>
<evidence type="ECO:0000313" key="7">
    <source>
        <dbReference type="EMBL" id="KYQ90434.1"/>
    </source>
</evidence>
<evidence type="ECO:0000256" key="1">
    <source>
        <dbReference type="ARBA" id="ARBA00004225"/>
    </source>
</evidence>
<dbReference type="Proteomes" id="UP000076078">
    <property type="component" value="Unassembled WGS sequence"/>
</dbReference>
<proteinExistence type="predicted"/>
<reference evidence="7 8" key="1">
    <citation type="submission" date="2015-12" db="EMBL/GenBank/DDBJ databases">
        <title>Dictyostelia acquired genes for synthesis and detection of signals that induce cell-type specialization by lateral gene transfer from prokaryotes.</title>
        <authorList>
            <person name="Gloeckner G."/>
            <person name="Schaap P."/>
        </authorList>
    </citation>
    <scope>NUCLEOTIDE SEQUENCE [LARGE SCALE GENOMIC DNA]</scope>
    <source>
        <strain evidence="7 8">TK</strain>
    </source>
</reference>
<feature type="region of interest" description="Disordered" evidence="6">
    <location>
        <begin position="133"/>
        <end position="156"/>
    </location>
</feature>
<evidence type="ECO:0000256" key="2">
    <source>
        <dbReference type="ARBA" id="ARBA00022692"/>
    </source>
</evidence>
<feature type="region of interest" description="Disordered" evidence="6">
    <location>
        <begin position="276"/>
        <end position="315"/>
    </location>
</feature>
<keyword evidence="8" id="KW-1185">Reference proteome</keyword>
<dbReference type="GO" id="GO:0005741">
    <property type="term" value="C:mitochondrial outer membrane"/>
    <property type="evidence" value="ECO:0007669"/>
    <property type="project" value="TreeGrafter"/>
</dbReference>
<dbReference type="PANTHER" id="PTHR28234">
    <property type="entry name" value="NUCLEAR CONTROL OF ATPASE PROTEIN 2"/>
    <property type="match status" value="1"/>
</dbReference>
<keyword evidence="5" id="KW-0472">Membrane</keyword>
<feature type="region of interest" description="Disordered" evidence="6">
    <location>
        <begin position="56"/>
        <end position="76"/>
    </location>
</feature>
<keyword evidence="4" id="KW-0496">Mitochondrion</keyword>
<evidence type="ECO:0008006" key="9">
    <source>
        <dbReference type="Google" id="ProtNLM"/>
    </source>
</evidence>
<comment type="caution">
    <text evidence="7">The sequence shown here is derived from an EMBL/GenBank/DDBJ whole genome shotgun (WGS) entry which is preliminary data.</text>
</comment>
<feature type="compositionally biased region" description="Low complexity" evidence="6">
    <location>
        <begin position="58"/>
        <end position="76"/>
    </location>
</feature>
<keyword evidence="2" id="KW-0812">Transmembrane</keyword>
<evidence type="ECO:0000256" key="5">
    <source>
        <dbReference type="ARBA" id="ARBA00023136"/>
    </source>
</evidence>
<dbReference type="EMBL" id="LODT01000037">
    <property type="protein sequence ID" value="KYQ90434.1"/>
    <property type="molecule type" value="Genomic_DNA"/>
</dbReference>
<comment type="subcellular location">
    <subcellularLocation>
        <location evidence="1">Mitochondrion membrane</location>
        <topology evidence="1">Multi-pass membrane protein</topology>
    </subcellularLocation>
</comment>
<keyword evidence="3" id="KW-1133">Transmembrane helix</keyword>
<evidence type="ECO:0000256" key="6">
    <source>
        <dbReference type="SAM" id="MobiDB-lite"/>
    </source>
</evidence>
<dbReference type="Pfam" id="PF08637">
    <property type="entry name" value="NCA2"/>
    <property type="match status" value="1"/>
</dbReference>
<sequence>MINSYTHKKANIIKKNIKGLIPISNWTSLSLTHDNLSHNLDLNLLEAIKTLSSKDLPTTSSTTASGTTLNKDNNNNNNLINKITSIEHIRHHNYVDADNYSQGLNEQLLILEKLGGVFSTIGNLSALQYDNGQEFDQQQQQQQQQTGEFNPELDPSSSYKYGKHYVLANLMLDQLVVLLDFLFNKSLSLEESILYWESKIDNHHWYLIEKSPLYWIQFYRQQANNYINFFKKFTEIHHGPQSKSFKLFSSAITKFNGIFDSSLNMIHSNVDKLFKPSKQQQQQHNNGNSKRDQSEVHQQQQQTTEKSHSKIQHPVKELEERLKRLNSFKKVISICIGRLAYLLESIKNNISNITQLNIEITRSIIIIYDVIQILQQMTPTSSQQGFDSNHIINFNISQLIEYSKLLQQDDQQQFNLNDQRVEDYQENIYSMLKDNIYSIKSLVIQVDKLLKYDQKPSYFSRNWMMITSVTLLTVVAIKYSYDNMDNFKASIKDTKFALTRFYKDHLEEPLLNIWNVIRYDKKTLQLTDPVSLESSVNSLANMVIDYNQDSVGNILTSDQKEILRQLSVRGDISSVMSHYEKSIKSPIQSLLFGDLIRLILIQVQKEKVDVDKAMLAIDKLLQANELNFQLLAGIPAALFLALMVWQFKKLLTPSKKNLPHSQLVIFSTLRDLSRQLNVNPSLQFPKHLYPIILRVPSSFYSVYYNTTDVVPIVENQEDNNTQKQQQYLPFEQYGNTLVSTFKLKLHQYTKNNCMENQWFKQDIQDLESEQLSAKAKIRTINRMFSTFSFLKNK</sequence>
<dbReference type="InterPro" id="IPR013946">
    <property type="entry name" value="NCA2-like"/>
</dbReference>
<dbReference type="FunCoup" id="A0A151Z998">
    <property type="interactions" value="447"/>
</dbReference>
<dbReference type="InParanoid" id="A0A151Z998"/>
<dbReference type="OMA" id="WNVIRYD"/>
<protein>
    <recommendedName>
        <fullName evidence="9">Nuclear control of ATPase protein 2</fullName>
    </recommendedName>
</protein>
<dbReference type="PANTHER" id="PTHR28234:SF1">
    <property type="entry name" value="NUCLEAR CONTROL OF ATPASE PROTEIN 2"/>
    <property type="match status" value="1"/>
</dbReference>
<gene>
    <name evidence="7" type="ORF">DLAC_09056</name>
</gene>
<feature type="compositionally biased region" description="Polar residues" evidence="6">
    <location>
        <begin position="277"/>
        <end position="288"/>
    </location>
</feature>
<name>A0A151Z998_TIELA</name>
<evidence type="ECO:0000313" key="8">
    <source>
        <dbReference type="Proteomes" id="UP000076078"/>
    </source>
</evidence>
<evidence type="ECO:0000256" key="3">
    <source>
        <dbReference type="ARBA" id="ARBA00022989"/>
    </source>
</evidence>
<dbReference type="AlphaFoldDB" id="A0A151Z998"/>
<organism evidence="7 8">
    <name type="scientific">Tieghemostelium lacteum</name>
    <name type="common">Slime mold</name>
    <name type="synonym">Dictyostelium lacteum</name>
    <dbReference type="NCBI Taxonomy" id="361077"/>
    <lineage>
        <taxon>Eukaryota</taxon>
        <taxon>Amoebozoa</taxon>
        <taxon>Evosea</taxon>
        <taxon>Eumycetozoa</taxon>
        <taxon>Dictyostelia</taxon>
        <taxon>Dictyosteliales</taxon>
        <taxon>Raperosteliaceae</taxon>
        <taxon>Tieghemostelium</taxon>
    </lineage>
</organism>